<keyword evidence="2" id="KW-0479">Metal-binding</keyword>
<dbReference type="PaxDb" id="44689-DDB0219593"/>
<protein>
    <recommendedName>
        <fullName evidence="5">Cytochrome b5 heme-binding domain-containing protein</fullName>
    </recommendedName>
</protein>
<dbReference type="EMBL" id="AAFI02000166">
    <property type="protein sequence ID" value="EAL62099.1"/>
    <property type="molecule type" value="Genomic_DNA"/>
</dbReference>
<dbReference type="Pfam" id="PF00173">
    <property type="entry name" value="Cyt-b5"/>
    <property type="match status" value="1"/>
</dbReference>
<dbReference type="STRING" id="44689.Q54FQ6"/>
<evidence type="ECO:0000256" key="4">
    <source>
        <dbReference type="ARBA" id="ARBA00038168"/>
    </source>
</evidence>
<dbReference type="PANTHER" id="PTHR19359">
    <property type="entry name" value="CYTOCHROME B5"/>
    <property type="match status" value="1"/>
</dbReference>
<dbReference type="InterPro" id="IPR001199">
    <property type="entry name" value="Cyt_B5-like_heme/steroid-bd"/>
</dbReference>
<evidence type="ECO:0000256" key="2">
    <source>
        <dbReference type="ARBA" id="ARBA00022723"/>
    </source>
</evidence>
<dbReference type="InParanoid" id="Q54FQ6"/>
<feature type="domain" description="Cytochrome b5 heme-binding" evidence="5">
    <location>
        <begin position="18"/>
        <end position="100"/>
    </location>
</feature>
<dbReference type="GeneID" id="8627782"/>
<keyword evidence="3" id="KW-0408">Iron</keyword>
<dbReference type="Gene3D" id="3.10.120.10">
    <property type="entry name" value="Cytochrome b5-like heme/steroid binding domain"/>
    <property type="match status" value="1"/>
</dbReference>
<dbReference type="AlphaFoldDB" id="Q54FQ6"/>
<dbReference type="GO" id="GO:0046872">
    <property type="term" value="F:metal ion binding"/>
    <property type="evidence" value="ECO:0007669"/>
    <property type="project" value="UniProtKB-KW"/>
</dbReference>
<keyword evidence="7" id="KW-1185">Reference proteome</keyword>
<organism evidence="6 7">
    <name type="scientific">Dictyostelium discoideum</name>
    <name type="common">Social amoeba</name>
    <dbReference type="NCBI Taxonomy" id="44689"/>
    <lineage>
        <taxon>Eukaryota</taxon>
        <taxon>Amoebozoa</taxon>
        <taxon>Evosea</taxon>
        <taxon>Eumycetozoa</taxon>
        <taxon>Dictyostelia</taxon>
        <taxon>Dictyosteliales</taxon>
        <taxon>Dictyosteliaceae</taxon>
        <taxon>Dictyostelium</taxon>
    </lineage>
</organism>
<dbReference type="eggNOG" id="KOG0536">
    <property type="taxonomic scope" value="Eukaryota"/>
</dbReference>
<dbReference type="VEuPathDB" id="AmoebaDB:DDB_G0290697"/>
<dbReference type="PROSITE" id="PS50255">
    <property type="entry name" value="CYTOCHROME_B5_2"/>
    <property type="match status" value="1"/>
</dbReference>
<dbReference type="PhylomeDB" id="Q54FQ6"/>
<dbReference type="GO" id="GO:0016020">
    <property type="term" value="C:membrane"/>
    <property type="evidence" value="ECO:0000318"/>
    <property type="project" value="GO_Central"/>
</dbReference>
<comment type="similarity">
    <text evidence="4">Belongs to the cytochrome b5 family.</text>
</comment>
<dbReference type="InterPro" id="IPR050668">
    <property type="entry name" value="Cytochrome_b5"/>
</dbReference>
<dbReference type="SMR" id="Q54FQ6"/>
<evidence type="ECO:0000256" key="1">
    <source>
        <dbReference type="ARBA" id="ARBA00022617"/>
    </source>
</evidence>
<dbReference type="FunCoup" id="Q54FQ6">
    <property type="interactions" value="2"/>
</dbReference>
<keyword evidence="1" id="KW-0349">Heme</keyword>
<accession>Q54FQ6</accession>
<dbReference type="dictyBase" id="DDB_G0290697"/>
<sequence length="101" mass="11731">MLKHNLIGYIYTCNIIFEEVAKHNTRDDCWLIIHGKVYDCSKFHSLHPGEGINDQYIADHAGKDCTDLFEKFHNNDEPFEMLENAQDGKQEGIIYIGELEE</sequence>
<comment type="caution">
    <text evidence="6">The sequence shown here is derived from an EMBL/GenBank/DDBJ whole genome shotgun (WGS) entry which is preliminary data.</text>
</comment>
<evidence type="ECO:0000313" key="6">
    <source>
        <dbReference type="EMBL" id="EAL62099.1"/>
    </source>
</evidence>
<dbReference type="GO" id="GO:0020037">
    <property type="term" value="F:heme binding"/>
    <property type="evidence" value="ECO:0000318"/>
    <property type="project" value="GO_Central"/>
</dbReference>
<evidence type="ECO:0000313" key="7">
    <source>
        <dbReference type="Proteomes" id="UP000002195"/>
    </source>
</evidence>
<dbReference type="SUPFAM" id="SSF55856">
    <property type="entry name" value="Cytochrome b5-like heme/steroid binding domain"/>
    <property type="match status" value="1"/>
</dbReference>
<dbReference type="Proteomes" id="UP000002195">
    <property type="component" value="Unassembled WGS sequence"/>
</dbReference>
<dbReference type="HOGENOM" id="CLU_2296986_0_0_1"/>
<dbReference type="KEGG" id="ddi:DDB_G0290697"/>
<name>Q54FQ6_DICDI</name>
<reference evidence="6 7" key="1">
    <citation type="journal article" date="2005" name="Nature">
        <title>The genome of the social amoeba Dictyostelium discoideum.</title>
        <authorList>
            <consortium name="The Dictyostelium discoideum Sequencing Consortium"/>
            <person name="Eichinger L."/>
            <person name="Pachebat J.A."/>
            <person name="Glockner G."/>
            <person name="Rajandream M.A."/>
            <person name="Sucgang R."/>
            <person name="Berriman M."/>
            <person name="Song J."/>
            <person name="Olsen R."/>
            <person name="Szafranski K."/>
            <person name="Xu Q."/>
            <person name="Tunggal B."/>
            <person name="Kummerfeld S."/>
            <person name="Madera M."/>
            <person name="Konfortov B.A."/>
            <person name="Rivero F."/>
            <person name="Bankier A.T."/>
            <person name="Lehmann R."/>
            <person name="Hamlin N."/>
            <person name="Davies R."/>
            <person name="Gaudet P."/>
            <person name="Fey P."/>
            <person name="Pilcher K."/>
            <person name="Chen G."/>
            <person name="Saunders D."/>
            <person name="Sodergren E."/>
            <person name="Davis P."/>
            <person name="Kerhornou A."/>
            <person name="Nie X."/>
            <person name="Hall N."/>
            <person name="Anjard C."/>
            <person name="Hemphill L."/>
            <person name="Bason N."/>
            <person name="Farbrother P."/>
            <person name="Desany B."/>
            <person name="Just E."/>
            <person name="Morio T."/>
            <person name="Rost R."/>
            <person name="Churcher C."/>
            <person name="Cooper J."/>
            <person name="Haydock S."/>
            <person name="van Driessche N."/>
            <person name="Cronin A."/>
            <person name="Goodhead I."/>
            <person name="Muzny D."/>
            <person name="Mourier T."/>
            <person name="Pain A."/>
            <person name="Lu M."/>
            <person name="Harper D."/>
            <person name="Lindsay R."/>
            <person name="Hauser H."/>
            <person name="James K."/>
            <person name="Quiles M."/>
            <person name="Madan Babu M."/>
            <person name="Saito T."/>
            <person name="Buchrieser C."/>
            <person name="Wardroper A."/>
            <person name="Felder M."/>
            <person name="Thangavelu M."/>
            <person name="Johnson D."/>
            <person name="Knights A."/>
            <person name="Loulseged H."/>
            <person name="Mungall K."/>
            <person name="Oliver K."/>
            <person name="Price C."/>
            <person name="Quail M.A."/>
            <person name="Urushihara H."/>
            <person name="Hernandez J."/>
            <person name="Rabbinowitsch E."/>
            <person name="Steffen D."/>
            <person name="Sanders M."/>
            <person name="Ma J."/>
            <person name="Kohara Y."/>
            <person name="Sharp S."/>
            <person name="Simmonds M."/>
            <person name="Spiegler S."/>
            <person name="Tivey A."/>
            <person name="Sugano S."/>
            <person name="White B."/>
            <person name="Walker D."/>
            <person name="Woodward J."/>
            <person name="Winckler T."/>
            <person name="Tanaka Y."/>
            <person name="Shaulsky G."/>
            <person name="Schleicher M."/>
            <person name="Weinstock G."/>
            <person name="Rosenthal A."/>
            <person name="Cox E.C."/>
            <person name="Chisholm R.L."/>
            <person name="Gibbs R."/>
            <person name="Loomis W.F."/>
            <person name="Platzer M."/>
            <person name="Kay R.R."/>
            <person name="Williams J."/>
            <person name="Dear P.H."/>
            <person name="Noegel A.A."/>
            <person name="Barrell B."/>
            <person name="Kuspa A."/>
        </authorList>
    </citation>
    <scope>NUCLEOTIDE SEQUENCE [LARGE SCALE GENOMIC DNA]</scope>
    <source>
        <strain evidence="6 7">AX4</strain>
    </source>
</reference>
<dbReference type="PANTHER" id="PTHR19359:SF95">
    <property type="entry name" value="CYTOCHROME B5 TYPE B"/>
    <property type="match status" value="1"/>
</dbReference>
<evidence type="ECO:0000259" key="5">
    <source>
        <dbReference type="PROSITE" id="PS50255"/>
    </source>
</evidence>
<proteinExistence type="inferred from homology"/>
<dbReference type="RefSeq" id="XP_635601.1">
    <property type="nucleotide sequence ID" value="XM_630509.1"/>
</dbReference>
<gene>
    <name evidence="6" type="ORF">DDB_G0290697</name>
</gene>
<evidence type="ECO:0000256" key="3">
    <source>
        <dbReference type="ARBA" id="ARBA00023004"/>
    </source>
</evidence>
<dbReference type="SMART" id="SM01117">
    <property type="entry name" value="Cyt-b5"/>
    <property type="match status" value="1"/>
</dbReference>
<dbReference type="OMA" id="GEGINDQ"/>
<dbReference type="InterPro" id="IPR036400">
    <property type="entry name" value="Cyt_B5-like_heme/steroid_sf"/>
</dbReference>